<name>A0ABV5QWW1_9ACTN</name>
<feature type="domain" description="PPM-type phosphatase" evidence="2">
    <location>
        <begin position="7"/>
        <end position="129"/>
    </location>
</feature>
<evidence type="ECO:0000259" key="2">
    <source>
        <dbReference type="Pfam" id="PF13672"/>
    </source>
</evidence>
<evidence type="ECO:0000313" key="4">
    <source>
        <dbReference type="Proteomes" id="UP001589716"/>
    </source>
</evidence>
<sequence length="282" mass="29919">MHDISSRGYRHIQDDTPCQDAWDRLETPGGLVLAVADGAGSAPRSGEGAREAVRLAVEAFAPVAAPWQRIGGARLCRERMTEAFREVRSSFLRWCEGPPGPYATTLTVVVAAEGWLGQASVGDGLVLVRAVPVGGPRGGPAGPAESGPYASGTAGPGGGTAAPSYHLLPRAHTGSEYANETVFLGSTTALGRLRVDCVRDDAIDGVLLSTDGLTQALLRRAPAGPPLPHDAFLGHLFDRLGRSDYDHDEEERRLGDFLASDQITRVTGDDKTLLWAIRHDDH</sequence>
<organism evidence="3 4">
    <name type="scientific">Streptomyces roseoviridis</name>
    <dbReference type="NCBI Taxonomy" id="67361"/>
    <lineage>
        <taxon>Bacteria</taxon>
        <taxon>Bacillati</taxon>
        <taxon>Actinomycetota</taxon>
        <taxon>Actinomycetes</taxon>
        <taxon>Kitasatosporales</taxon>
        <taxon>Streptomycetaceae</taxon>
        <taxon>Streptomyces</taxon>
    </lineage>
</organism>
<dbReference type="EC" id="3.1.3.16" evidence="3"/>
<feature type="compositionally biased region" description="Low complexity" evidence="1">
    <location>
        <begin position="142"/>
        <end position="153"/>
    </location>
</feature>
<dbReference type="InterPro" id="IPR036457">
    <property type="entry name" value="PPM-type-like_dom_sf"/>
</dbReference>
<feature type="domain" description="PPM-type phosphatase" evidence="2">
    <location>
        <begin position="165"/>
        <end position="250"/>
    </location>
</feature>
<dbReference type="Gene3D" id="3.60.40.10">
    <property type="entry name" value="PPM-type phosphatase domain"/>
    <property type="match status" value="1"/>
</dbReference>
<evidence type="ECO:0000256" key="1">
    <source>
        <dbReference type="SAM" id="MobiDB-lite"/>
    </source>
</evidence>
<dbReference type="RefSeq" id="WP_345485418.1">
    <property type="nucleotide sequence ID" value="NZ_BAAAWU010000001.1"/>
</dbReference>
<dbReference type="Proteomes" id="UP001589716">
    <property type="component" value="Unassembled WGS sequence"/>
</dbReference>
<keyword evidence="4" id="KW-1185">Reference proteome</keyword>
<keyword evidence="3" id="KW-0378">Hydrolase</keyword>
<comment type="caution">
    <text evidence="3">The sequence shown here is derived from an EMBL/GenBank/DDBJ whole genome shotgun (WGS) entry which is preliminary data.</text>
</comment>
<accession>A0ABV5QWW1</accession>
<gene>
    <name evidence="3" type="ORF">ACFFTP_25360</name>
</gene>
<dbReference type="EMBL" id="JBHMCT010000016">
    <property type="protein sequence ID" value="MFB9557504.1"/>
    <property type="molecule type" value="Genomic_DNA"/>
</dbReference>
<dbReference type="GO" id="GO:0004722">
    <property type="term" value="F:protein serine/threonine phosphatase activity"/>
    <property type="evidence" value="ECO:0007669"/>
    <property type="project" value="UniProtKB-EC"/>
</dbReference>
<dbReference type="SUPFAM" id="SSF81606">
    <property type="entry name" value="PP2C-like"/>
    <property type="match status" value="1"/>
</dbReference>
<reference evidence="3 4" key="1">
    <citation type="submission" date="2024-09" db="EMBL/GenBank/DDBJ databases">
        <authorList>
            <person name="Sun Q."/>
            <person name="Mori K."/>
        </authorList>
    </citation>
    <scope>NUCLEOTIDE SEQUENCE [LARGE SCALE GENOMIC DNA]</scope>
    <source>
        <strain evidence="3 4">JCM 4414</strain>
    </source>
</reference>
<proteinExistence type="predicted"/>
<dbReference type="InterPro" id="IPR001932">
    <property type="entry name" value="PPM-type_phosphatase-like_dom"/>
</dbReference>
<protein>
    <submittedName>
        <fullName evidence="3">PP2C family serine/threonine-protein phosphatase</fullName>
        <ecNumber evidence="3">3.1.3.16</ecNumber>
    </submittedName>
</protein>
<feature type="region of interest" description="Disordered" evidence="1">
    <location>
        <begin position="138"/>
        <end position="164"/>
    </location>
</feature>
<evidence type="ECO:0000313" key="3">
    <source>
        <dbReference type="EMBL" id="MFB9557504.1"/>
    </source>
</evidence>
<dbReference type="Pfam" id="PF13672">
    <property type="entry name" value="PP2C_2"/>
    <property type="match status" value="2"/>
</dbReference>